<evidence type="ECO:0000313" key="3">
    <source>
        <dbReference type="Proteomes" id="UP000033121"/>
    </source>
</evidence>
<dbReference type="RefSeq" id="WP_046367658.1">
    <property type="nucleotide sequence ID" value="NZ_BBWV01000001.1"/>
</dbReference>
<reference evidence="2 3" key="1">
    <citation type="submission" date="2015-04" db="EMBL/GenBank/DDBJ databases">
        <title>Whole genome shotgun sequence of Flavihumibacter petaseus NBRC 106054.</title>
        <authorList>
            <person name="Miyazawa S."/>
            <person name="Hosoyama A."/>
            <person name="Hashimoto M."/>
            <person name="Noguchi M."/>
            <person name="Tsuchikane K."/>
            <person name="Ohji S."/>
            <person name="Yamazoe A."/>
            <person name="Ichikawa N."/>
            <person name="Kimura A."/>
            <person name="Fujita N."/>
        </authorList>
    </citation>
    <scope>NUCLEOTIDE SEQUENCE [LARGE SCALE GENOMIC DNA]</scope>
    <source>
        <strain evidence="2 3">NBRC 106054</strain>
    </source>
</reference>
<dbReference type="Gene3D" id="3.30.110.90">
    <property type="entry name" value="Amidohydrolase"/>
    <property type="match status" value="1"/>
</dbReference>
<comment type="caution">
    <text evidence="2">The sequence shown here is derived from an EMBL/GenBank/DDBJ whole genome shotgun (WGS) entry which is preliminary data.</text>
</comment>
<dbReference type="STRING" id="1220578.FPE01S_01_08890"/>
<dbReference type="InterPro" id="IPR051781">
    <property type="entry name" value="Metallo-dep_Hydrolase"/>
</dbReference>
<dbReference type="Gene3D" id="1.20.58.520">
    <property type="entry name" value="Amidohydrolase"/>
    <property type="match status" value="1"/>
</dbReference>
<dbReference type="Gene3D" id="2.30.40.10">
    <property type="entry name" value="Urease, subunit C, domain 1"/>
    <property type="match status" value="1"/>
</dbReference>
<dbReference type="Pfam" id="PF01979">
    <property type="entry name" value="Amidohydro_1"/>
    <property type="match status" value="1"/>
</dbReference>
<dbReference type="InterPro" id="IPR032466">
    <property type="entry name" value="Metal_Hydrolase"/>
</dbReference>
<keyword evidence="3" id="KW-1185">Reference proteome</keyword>
<evidence type="ECO:0000313" key="2">
    <source>
        <dbReference type="EMBL" id="GAO41874.1"/>
    </source>
</evidence>
<dbReference type="EMBL" id="BBWV01000001">
    <property type="protein sequence ID" value="GAO41874.1"/>
    <property type="molecule type" value="Genomic_DNA"/>
</dbReference>
<gene>
    <name evidence="2" type="ORF">FPE01S_01_08890</name>
</gene>
<dbReference type="SUPFAM" id="SSF51556">
    <property type="entry name" value="Metallo-dependent hydrolases"/>
    <property type="match status" value="1"/>
</dbReference>
<dbReference type="InterPro" id="IPR011059">
    <property type="entry name" value="Metal-dep_hydrolase_composite"/>
</dbReference>
<dbReference type="Gene3D" id="3.40.50.10910">
    <property type="entry name" value="Amidohydrolase"/>
    <property type="match status" value="1"/>
</dbReference>
<dbReference type="SUPFAM" id="SSF51338">
    <property type="entry name" value="Composite domain of metallo-dependent hydrolases"/>
    <property type="match status" value="1"/>
</dbReference>
<protein>
    <recommendedName>
        <fullName evidence="1">Amidohydrolase-related domain-containing protein</fullName>
    </recommendedName>
</protein>
<dbReference type="InterPro" id="IPR006680">
    <property type="entry name" value="Amidohydro-rel"/>
</dbReference>
<evidence type="ECO:0000259" key="1">
    <source>
        <dbReference type="Pfam" id="PF01979"/>
    </source>
</evidence>
<feature type="domain" description="Amidohydrolase-related" evidence="1">
    <location>
        <begin position="70"/>
        <end position="435"/>
    </location>
</feature>
<dbReference type="OrthoDB" id="9797498at2"/>
<dbReference type="AlphaFoldDB" id="A0A0E9MWC9"/>
<dbReference type="PANTHER" id="PTHR43135:SF3">
    <property type="entry name" value="ALPHA-D-RIBOSE 1-METHYLPHOSPHONATE 5-TRIPHOSPHATE DIPHOSPHATASE"/>
    <property type="match status" value="1"/>
</dbReference>
<accession>A0A0E9MWC9</accession>
<sequence>MISLLFSLCMLFTVTSNREPLVIRNVRITGVTGGKRTQAADVLIRDGRFSAIGTFRVPEGARVIDGNGQYMIPALTSGHVHIGTLRGTTIEPAHYTRENILRQLAQYSSFGVLQVLSMGTDHPLLFARGLYDSLRQGLLPGARLYSAGYGFGMPGGAPGAGFPMDKLFRPANTGEAVTAVDSLHRMNIGIVKIWVDDFGTGAPKMAPEIYQAIIQRAHQHQMKVVAHVFYLGDARRLVAAGVDVLGHSIRDSIIDQTLLQDMKAKGVRYIPTLTLDVYATAYGETPSWINDPFFVRSLEPGVADMIRSPDYQRSVREGKLYDRNRRAVQIATQNLRLIAEAGIIICLGTDSGALPVRAQGFAEHHEMELMVKAGMTTVQVLTAATINAAALVDLSGDTGSIDTGKTADFVLLTADPVADILNTRSIGSVWKNGKMIFSADQ</sequence>
<dbReference type="PANTHER" id="PTHR43135">
    <property type="entry name" value="ALPHA-D-RIBOSE 1-METHYLPHOSPHONATE 5-TRIPHOSPHATE DIPHOSPHATASE"/>
    <property type="match status" value="1"/>
</dbReference>
<organism evidence="2 3">
    <name type="scientific">Flavihumibacter petaseus NBRC 106054</name>
    <dbReference type="NCBI Taxonomy" id="1220578"/>
    <lineage>
        <taxon>Bacteria</taxon>
        <taxon>Pseudomonadati</taxon>
        <taxon>Bacteroidota</taxon>
        <taxon>Chitinophagia</taxon>
        <taxon>Chitinophagales</taxon>
        <taxon>Chitinophagaceae</taxon>
        <taxon>Flavihumibacter</taxon>
    </lineage>
</organism>
<dbReference type="GO" id="GO:0016810">
    <property type="term" value="F:hydrolase activity, acting on carbon-nitrogen (but not peptide) bonds"/>
    <property type="evidence" value="ECO:0007669"/>
    <property type="project" value="InterPro"/>
</dbReference>
<name>A0A0E9MWC9_9BACT</name>
<dbReference type="Proteomes" id="UP000033121">
    <property type="component" value="Unassembled WGS sequence"/>
</dbReference>
<proteinExistence type="predicted"/>